<dbReference type="Pfam" id="PF10320">
    <property type="entry name" value="7TM_GPCR_Srsx"/>
    <property type="match status" value="1"/>
</dbReference>
<dbReference type="InterPro" id="IPR000276">
    <property type="entry name" value="GPCR_Rhodpsn"/>
</dbReference>
<comment type="caution">
    <text evidence="7">The sequence shown here is derived from an EMBL/GenBank/DDBJ whole genome shotgun (WGS) entry which is preliminary data.</text>
</comment>
<feature type="transmembrane region" description="Helical" evidence="5">
    <location>
        <begin position="267"/>
        <end position="293"/>
    </location>
</feature>
<feature type="transmembrane region" description="Helical" evidence="5">
    <location>
        <begin position="28"/>
        <end position="53"/>
    </location>
</feature>
<feature type="transmembrane region" description="Helical" evidence="5">
    <location>
        <begin position="65"/>
        <end position="92"/>
    </location>
</feature>
<feature type="transmembrane region" description="Helical" evidence="5">
    <location>
        <begin position="234"/>
        <end position="255"/>
    </location>
</feature>
<gene>
    <name evidence="7" type="ORF">MENT_LOCUS4841</name>
</gene>
<dbReference type="SMART" id="SM01381">
    <property type="entry name" value="7TM_GPCR_Srsx"/>
    <property type="match status" value="1"/>
</dbReference>
<evidence type="ECO:0000256" key="2">
    <source>
        <dbReference type="ARBA" id="ARBA00022692"/>
    </source>
</evidence>
<feature type="transmembrane region" description="Helical" evidence="5">
    <location>
        <begin position="188"/>
        <end position="213"/>
    </location>
</feature>
<feature type="domain" description="G-protein coupled receptors family 1 profile" evidence="6">
    <location>
        <begin position="46"/>
        <end position="293"/>
    </location>
</feature>
<keyword evidence="3 5" id="KW-1133">Transmembrane helix</keyword>
<dbReference type="CDD" id="cd00637">
    <property type="entry name" value="7tm_classA_rhodopsin-like"/>
    <property type="match status" value="1"/>
</dbReference>
<evidence type="ECO:0000256" key="1">
    <source>
        <dbReference type="ARBA" id="ARBA00004370"/>
    </source>
</evidence>
<name>A0A6V7TWU4_MELEN</name>
<proteinExistence type="predicted"/>
<evidence type="ECO:0000256" key="4">
    <source>
        <dbReference type="ARBA" id="ARBA00023136"/>
    </source>
</evidence>
<comment type="subcellular location">
    <subcellularLocation>
        <location evidence="1">Membrane</location>
    </subcellularLocation>
</comment>
<dbReference type="InterPro" id="IPR017452">
    <property type="entry name" value="GPCR_Rhodpsn_7TM"/>
</dbReference>
<dbReference type="Proteomes" id="UP000580250">
    <property type="component" value="Unassembled WGS sequence"/>
</dbReference>
<dbReference type="GO" id="GO:0004930">
    <property type="term" value="F:G protein-coupled receptor activity"/>
    <property type="evidence" value="ECO:0007669"/>
    <property type="project" value="InterPro"/>
</dbReference>
<dbReference type="OrthoDB" id="5820127at2759"/>
<dbReference type="SUPFAM" id="SSF81321">
    <property type="entry name" value="Family A G protein-coupled receptor-like"/>
    <property type="match status" value="1"/>
</dbReference>
<evidence type="ECO:0000256" key="5">
    <source>
        <dbReference type="SAM" id="Phobius"/>
    </source>
</evidence>
<protein>
    <recommendedName>
        <fullName evidence="6">G-protein coupled receptors family 1 profile domain-containing protein</fullName>
    </recommendedName>
</protein>
<keyword evidence="2 5" id="KW-0812">Transmembrane</keyword>
<sequence length="323" mass="36594">MSSPAWNPNGTEHPISPYFKYPEYQDTFALIDILVLLSLGIFSISSNGFLVLITIKFKTALNSSCFYLLGLNAFYDMIVASTGIIASILYAIYGKFKLTRNACLWFNIVPLTAFHMSFVFVFFIAFDRLLSVFFPIWHLGLRIKSYLSLICTISLAVGILLSYFAVLYPLNSDQTMIRCYIGDLWNGIYVNILLPVCLTLTAAAVFCYILIFLRLHFRKNAPTTQNTNKKLEGVHKSLIIILLIIIFGWICTSINRQLIRVIFSSPYPVAFIIMNCLDLTLTFVGVANTFVLYNCSKAYKNSINKFLFSGINTTPVVSIQRLR</sequence>
<dbReference type="GO" id="GO:0016020">
    <property type="term" value="C:membrane"/>
    <property type="evidence" value="ECO:0007669"/>
    <property type="project" value="UniProtKB-SubCell"/>
</dbReference>
<dbReference type="Gene3D" id="1.20.1070.10">
    <property type="entry name" value="Rhodopsin 7-helix transmembrane proteins"/>
    <property type="match status" value="1"/>
</dbReference>
<feature type="transmembrane region" description="Helical" evidence="5">
    <location>
        <begin position="104"/>
        <end position="126"/>
    </location>
</feature>
<evidence type="ECO:0000313" key="8">
    <source>
        <dbReference type="Proteomes" id="UP000580250"/>
    </source>
</evidence>
<accession>A0A6V7TWU4</accession>
<dbReference type="AlphaFoldDB" id="A0A6V7TWU4"/>
<organism evidence="7 8">
    <name type="scientific">Meloidogyne enterolobii</name>
    <name type="common">Root-knot nematode worm</name>
    <name type="synonym">Meloidogyne mayaguensis</name>
    <dbReference type="NCBI Taxonomy" id="390850"/>
    <lineage>
        <taxon>Eukaryota</taxon>
        <taxon>Metazoa</taxon>
        <taxon>Ecdysozoa</taxon>
        <taxon>Nematoda</taxon>
        <taxon>Chromadorea</taxon>
        <taxon>Rhabditida</taxon>
        <taxon>Tylenchina</taxon>
        <taxon>Tylenchomorpha</taxon>
        <taxon>Tylenchoidea</taxon>
        <taxon>Meloidogynidae</taxon>
        <taxon>Meloidogyninae</taxon>
        <taxon>Meloidogyne</taxon>
    </lineage>
</organism>
<dbReference type="EMBL" id="CAJEWN010000017">
    <property type="protein sequence ID" value="CAD2135786.1"/>
    <property type="molecule type" value="Genomic_DNA"/>
</dbReference>
<evidence type="ECO:0000313" key="7">
    <source>
        <dbReference type="EMBL" id="CAD2135786.1"/>
    </source>
</evidence>
<feature type="transmembrane region" description="Helical" evidence="5">
    <location>
        <begin position="146"/>
        <end position="168"/>
    </location>
</feature>
<evidence type="ECO:0000259" key="6">
    <source>
        <dbReference type="PROSITE" id="PS50262"/>
    </source>
</evidence>
<dbReference type="InterPro" id="IPR019424">
    <property type="entry name" value="7TM_GPCR_Srsx"/>
</dbReference>
<keyword evidence="4 5" id="KW-0472">Membrane</keyword>
<dbReference type="InterPro" id="IPR047130">
    <property type="entry name" value="7TM_GPCR_Srsx_nematod"/>
</dbReference>
<evidence type="ECO:0000256" key="3">
    <source>
        <dbReference type="ARBA" id="ARBA00022989"/>
    </source>
</evidence>
<reference evidence="7 8" key="1">
    <citation type="submission" date="2020-08" db="EMBL/GenBank/DDBJ databases">
        <authorList>
            <person name="Koutsovoulos G."/>
            <person name="Danchin GJ E."/>
        </authorList>
    </citation>
    <scope>NUCLEOTIDE SEQUENCE [LARGE SCALE GENOMIC DNA]</scope>
</reference>
<dbReference type="PROSITE" id="PS50262">
    <property type="entry name" value="G_PROTEIN_RECEP_F1_2"/>
    <property type="match status" value="1"/>
</dbReference>
<dbReference type="PANTHER" id="PTHR23360">
    <property type="entry name" value="G-PROTEIN COUPLED RECEPTORS FAMILY 1 PROFILE DOMAIN-CONTAINING PROTEIN-RELATED"/>
    <property type="match status" value="1"/>
</dbReference>